<gene>
    <name evidence="3" type="ORF">HannXRQ_Chr07g0193581</name>
    <name evidence="2" type="ORF">HanXRQr2_Chr07g0296521</name>
</gene>
<sequence>MSWMAWENVVAPIEYGGLGFGSLRDTNLAMLAKWWWRFKTEKDSLRRKVIWAIHFNSRSWNPIPAKLSISGPWKQIASVSSRLSPLGIDLRSAIKGSVRGGKEIAFWLDVWAAPQTFQVMFPSLFLLEKDKWSNVADRIRIDPTGVNWVWSWKRDLASVSEVSEFAHLTNILQSFSVTAGQDLWSWSLDPTGQFNISSIRKSLASLNRVQPDYVVEWNNWLPKKVGLVEWRAFKERLPTREALHARGITVQNLECILCREYSETCDHLLVS</sequence>
<reference evidence="2 4" key="1">
    <citation type="journal article" date="2017" name="Nature">
        <title>The sunflower genome provides insights into oil metabolism, flowering and Asterid evolution.</title>
        <authorList>
            <person name="Badouin H."/>
            <person name="Gouzy J."/>
            <person name="Grassa C.J."/>
            <person name="Murat F."/>
            <person name="Staton S.E."/>
            <person name="Cottret L."/>
            <person name="Lelandais-Briere C."/>
            <person name="Owens G.L."/>
            <person name="Carrere S."/>
            <person name="Mayjonade B."/>
            <person name="Legrand L."/>
            <person name="Gill N."/>
            <person name="Kane N.C."/>
            <person name="Bowers J.E."/>
            <person name="Hubner S."/>
            <person name="Bellec A."/>
            <person name="Berard A."/>
            <person name="Berges H."/>
            <person name="Blanchet N."/>
            <person name="Boniface M.C."/>
            <person name="Brunel D."/>
            <person name="Catrice O."/>
            <person name="Chaidir N."/>
            <person name="Claudel C."/>
            <person name="Donnadieu C."/>
            <person name="Faraut T."/>
            <person name="Fievet G."/>
            <person name="Helmstetter N."/>
            <person name="King M."/>
            <person name="Knapp S.J."/>
            <person name="Lai Z."/>
            <person name="Le Paslier M.C."/>
            <person name="Lippi Y."/>
            <person name="Lorenzon L."/>
            <person name="Mandel J.R."/>
            <person name="Marage G."/>
            <person name="Marchand G."/>
            <person name="Marquand E."/>
            <person name="Bret-Mestries E."/>
            <person name="Morien E."/>
            <person name="Nambeesan S."/>
            <person name="Nguyen T."/>
            <person name="Pegot-Espagnet P."/>
            <person name="Pouilly N."/>
            <person name="Raftis F."/>
            <person name="Sallet E."/>
            <person name="Schiex T."/>
            <person name="Thomas J."/>
            <person name="Vandecasteele C."/>
            <person name="Vares D."/>
            <person name="Vear F."/>
            <person name="Vautrin S."/>
            <person name="Crespi M."/>
            <person name="Mangin B."/>
            <person name="Burke J.M."/>
            <person name="Salse J."/>
            <person name="Munos S."/>
            <person name="Vincourt P."/>
            <person name="Rieseberg L.H."/>
            <person name="Langlade N.B."/>
        </authorList>
    </citation>
    <scope>NUCLEOTIDE SEQUENCE [LARGE SCALE GENOMIC DNA]</scope>
    <source>
        <strain evidence="4">cv. SF193</strain>
        <tissue evidence="2">Leaves</tissue>
    </source>
</reference>
<dbReference type="OMA" id="CYATEES"/>
<dbReference type="STRING" id="4232.A0A251UAW2"/>
<proteinExistence type="predicted"/>
<dbReference type="OrthoDB" id="1743609at2759"/>
<organism evidence="3 4">
    <name type="scientific">Helianthus annuus</name>
    <name type="common">Common sunflower</name>
    <dbReference type="NCBI Taxonomy" id="4232"/>
    <lineage>
        <taxon>Eukaryota</taxon>
        <taxon>Viridiplantae</taxon>
        <taxon>Streptophyta</taxon>
        <taxon>Embryophyta</taxon>
        <taxon>Tracheophyta</taxon>
        <taxon>Spermatophyta</taxon>
        <taxon>Magnoliopsida</taxon>
        <taxon>eudicotyledons</taxon>
        <taxon>Gunneridae</taxon>
        <taxon>Pentapetalae</taxon>
        <taxon>asterids</taxon>
        <taxon>campanulids</taxon>
        <taxon>Asterales</taxon>
        <taxon>Asteraceae</taxon>
        <taxon>Asteroideae</taxon>
        <taxon>Heliantheae alliance</taxon>
        <taxon>Heliantheae</taxon>
        <taxon>Helianthus</taxon>
    </lineage>
</organism>
<dbReference type="InterPro" id="IPR026960">
    <property type="entry name" value="RVT-Znf"/>
</dbReference>
<dbReference type="EMBL" id="CM007896">
    <property type="protein sequence ID" value="OTG20478.1"/>
    <property type="molecule type" value="Genomic_DNA"/>
</dbReference>
<dbReference type="PANTHER" id="PTHR36617">
    <property type="entry name" value="PROTEIN, PUTATIVE-RELATED"/>
    <property type="match status" value="1"/>
</dbReference>
<dbReference type="Gramene" id="mRNA:HanXRQr2_Chr07g0296521">
    <property type="protein sequence ID" value="CDS:HanXRQr2_Chr07g0296521.1"/>
    <property type="gene ID" value="HanXRQr2_Chr07g0296521"/>
</dbReference>
<evidence type="ECO:0000313" key="2">
    <source>
        <dbReference type="EMBL" id="KAF5798744.1"/>
    </source>
</evidence>
<dbReference type="Proteomes" id="UP000215914">
    <property type="component" value="Chromosome 7"/>
</dbReference>
<keyword evidence="3" id="KW-0808">Transferase</keyword>
<keyword evidence="3" id="KW-0695">RNA-directed DNA polymerase</keyword>
<reference evidence="2" key="3">
    <citation type="submission" date="2020-06" db="EMBL/GenBank/DDBJ databases">
        <title>Helianthus annuus Genome sequencing and assembly Release 2.</title>
        <authorList>
            <person name="Gouzy J."/>
            <person name="Langlade N."/>
            <person name="Munos S."/>
        </authorList>
    </citation>
    <scope>NUCLEOTIDE SEQUENCE</scope>
    <source>
        <tissue evidence="2">Leaves</tissue>
    </source>
</reference>
<name>A0A251UAW2_HELAN</name>
<dbReference type="AlphaFoldDB" id="A0A251UAW2"/>
<accession>A0A251UAW2</accession>
<evidence type="ECO:0000259" key="1">
    <source>
        <dbReference type="Pfam" id="PF13966"/>
    </source>
</evidence>
<feature type="domain" description="Reverse transcriptase zinc-binding" evidence="1">
    <location>
        <begin position="200"/>
        <end position="270"/>
    </location>
</feature>
<evidence type="ECO:0000313" key="3">
    <source>
        <dbReference type="EMBL" id="OTG20478.1"/>
    </source>
</evidence>
<keyword evidence="4" id="KW-1185">Reference proteome</keyword>
<keyword evidence="3" id="KW-0548">Nucleotidyltransferase</keyword>
<reference evidence="3" key="2">
    <citation type="submission" date="2017-02" db="EMBL/GenBank/DDBJ databases">
        <title>Sunflower complete genome.</title>
        <authorList>
            <person name="Langlade N."/>
            <person name="Munos S."/>
        </authorList>
    </citation>
    <scope>NUCLEOTIDE SEQUENCE [LARGE SCALE GENOMIC DNA]</scope>
    <source>
        <tissue evidence="3">Leaves</tissue>
    </source>
</reference>
<dbReference type="PANTHER" id="PTHR36617:SF15">
    <property type="entry name" value="REVERSE TRANSCRIPTASE ZINC-BINDING DOMAIN-CONTAINING PROTEIN"/>
    <property type="match status" value="1"/>
</dbReference>
<dbReference type="InParanoid" id="A0A251UAW2"/>
<evidence type="ECO:0000313" key="4">
    <source>
        <dbReference type="Proteomes" id="UP000215914"/>
    </source>
</evidence>
<dbReference type="GO" id="GO:0003964">
    <property type="term" value="F:RNA-directed DNA polymerase activity"/>
    <property type="evidence" value="ECO:0007669"/>
    <property type="project" value="UniProtKB-KW"/>
</dbReference>
<dbReference type="EMBL" id="MNCJ02000322">
    <property type="protein sequence ID" value="KAF5798744.1"/>
    <property type="molecule type" value="Genomic_DNA"/>
</dbReference>
<dbReference type="Pfam" id="PF13966">
    <property type="entry name" value="zf-RVT"/>
    <property type="match status" value="1"/>
</dbReference>
<protein>
    <submittedName>
        <fullName evidence="2 3">Reverse transcriptase zinc-binding domain-containing protein</fullName>
    </submittedName>
</protein>